<dbReference type="SUPFAM" id="SSF47336">
    <property type="entry name" value="ACP-like"/>
    <property type="match status" value="1"/>
</dbReference>
<dbReference type="PANTHER" id="PTHR45527:SF1">
    <property type="entry name" value="FATTY ACID SYNTHASE"/>
    <property type="match status" value="1"/>
</dbReference>
<reference evidence="2 3" key="1">
    <citation type="submission" date="2015-03" db="EMBL/GenBank/DDBJ databases">
        <title>Genome sequence of Pseudoalteromonas aurantia.</title>
        <authorList>
            <person name="Xie B.-B."/>
            <person name="Rong J.-C."/>
            <person name="Qin Q.-L."/>
            <person name="Zhang Y.-Z."/>
        </authorList>
    </citation>
    <scope>NUCLEOTIDE SEQUENCE [LARGE SCALE GENOMIC DNA]</scope>
    <source>
        <strain evidence="2 3">208</strain>
    </source>
</reference>
<dbReference type="InterPro" id="IPR000873">
    <property type="entry name" value="AMP-dep_synth/lig_dom"/>
</dbReference>
<dbReference type="Gene3D" id="3.30.300.30">
    <property type="match status" value="1"/>
</dbReference>
<dbReference type="Gene3D" id="3.30.559.30">
    <property type="entry name" value="Nonribosomal peptide synthetase, condensation domain"/>
    <property type="match status" value="1"/>
</dbReference>
<organism evidence="2 3">
    <name type="scientific">Pseudoalteromonas aurantia 208</name>
    <dbReference type="NCBI Taxonomy" id="1314867"/>
    <lineage>
        <taxon>Bacteria</taxon>
        <taxon>Pseudomonadati</taxon>
        <taxon>Pseudomonadota</taxon>
        <taxon>Gammaproteobacteria</taxon>
        <taxon>Alteromonadales</taxon>
        <taxon>Pseudoalteromonadaceae</taxon>
        <taxon>Pseudoalteromonas</taxon>
    </lineage>
</organism>
<dbReference type="SUPFAM" id="SSF56801">
    <property type="entry name" value="Acetyl-CoA synthetase-like"/>
    <property type="match status" value="1"/>
</dbReference>
<feature type="domain" description="Carrier" evidence="1">
    <location>
        <begin position="1011"/>
        <end position="1086"/>
    </location>
</feature>
<dbReference type="CDD" id="cd19531">
    <property type="entry name" value="LCL_NRPS-like"/>
    <property type="match status" value="1"/>
</dbReference>
<dbReference type="InterPro" id="IPR042099">
    <property type="entry name" value="ANL_N_sf"/>
</dbReference>
<dbReference type="InterPro" id="IPR010071">
    <property type="entry name" value="AA_adenyl_dom"/>
</dbReference>
<dbReference type="RefSeq" id="WP_192509143.1">
    <property type="nucleotide sequence ID" value="NZ_AQGV01000014.1"/>
</dbReference>
<dbReference type="Gene3D" id="3.40.50.12780">
    <property type="entry name" value="N-terminal domain of ligase-like"/>
    <property type="match status" value="1"/>
</dbReference>
<dbReference type="Gene3D" id="3.30.559.10">
    <property type="entry name" value="Chloramphenicol acetyltransferase-like domain"/>
    <property type="match status" value="1"/>
</dbReference>
<dbReference type="InterPro" id="IPR023213">
    <property type="entry name" value="CAT-like_dom_sf"/>
</dbReference>
<dbReference type="InterPro" id="IPR001242">
    <property type="entry name" value="Condensation_dom"/>
</dbReference>
<dbReference type="SUPFAM" id="SSF52777">
    <property type="entry name" value="CoA-dependent acyltransferases"/>
    <property type="match status" value="2"/>
</dbReference>
<dbReference type="InterPro" id="IPR020845">
    <property type="entry name" value="AMP-binding_CS"/>
</dbReference>
<evidence type="ECO:0000313" key="3">
    <source>
        <dbReference type="Proteomes" id="UP000615755"/>
    </source>
</evidence>
<evidence type="ECO:0000259" key="1">
    <source>
        <dbReference type="PROSITE" id="PS50075"/>
    </source>
</evidence>
<proteinExistence type="predicted"/>
<dbReference type="InterPro" id="IPR045851">
    <property type="entry name" value="AMP-bd_C_sf"/>
</dbReference>
<evidence type="ECO:0000313" key="2">
    <source>
        <dbReference type="EMBL" id="MBE0369968.1"/>
    </source>
</evidence>
<dbReference type="PANTHER" id="PTHR45527">
    <property type="entry name" value="NONRIBOSOMAL PEPTIDE SYNTHETASE"/>
    <property type="match status" value="1"/>
</dbReference>
<dbReference type="PROSITE" id="PS50075">
    <property type="entry name" value="CARRIER"/>
    <property type="match status" value="1"/>
</dbReference>
<dbReference type="Pfam" id="PF00668">
    <property type="entry name" value="Condensation"/>
    <property type="match status" value="1"/>
</dbReference>
<dbReference type="EMBL" id="AQGV01000014">
    <property type="protein sequence ID" value="MBE0369968.1"/>
    <property type="molecule type" value="Genomic_DNA"/>
</dbReference>
<accession>A0ABR9EG34</accession>
<dbReference type="Pfam" id="PF00550">
    <property type="entry name" value="PP-binding"/>
    <property type="match status" value="1"/>
</dbReference>
<protein>
    <recommendedName>
        <fullName evidence="1">Carrier domain-containing protein</fullName>
    </recommendedName>
</protein>
<dbReference type="Gene3D" id="3.40.50.1820">
    <property type="entry name" value="alpha/beta hydrolase"/>
    <property type="match status" value="1"/>
</dbReference>
<name>A0ABR9EG34_9GAMM</name>
<dbReference type="InterPro" id="IPR029058">
    <property type="entry name" value="AB_hydrolase_fold"/>
</dbReference>
<comment type="caution">
    <text evidence="2">The sequence shown here is derived from an EMBL/GenBank/DDBJ whole genome shotgun (WGS) entry which is preliminary data.</text>
</comment>
<dbReference type="InterPro" id="IPR036736">
    <property type="entry name" value="ACP-like_sf"/>
</dbReference>
<dbReference type="InterPro" id="IPR009081">
    <property type="entry name" value="PP-bd_ACP"/>
</dbReference>
<dbReference type="PROSITE" id="PS00455">
    <property type="entry name" value="AMP_BINDING"/>
    <property type="match status" value="1"/>
</dbReference>
<dbReference type="Proteomes" id="UP000615755">
    <property type="component" value="Unassembled WGS sequence"/>
</dbReference>
<dbReference type="NCBIfam" id="TIGR01733">
    <property type="entry name" value="AA-adenyl-dom"/>
    <property type="match status" value="1"/>
</dbReference>
<dbReference type="Pfam" id="PF00501">
    <property type="entry name" value="AMP-binding"/>
    <property type="match status" value="1"/>
</dbReference>
<sequence>MRLAELLEILALKGVTLQCQDGQLVLEGHVDALSSSEIQALKKYKHEIIGLSADKSNVFDVAICTRAQAYSTQMTSHQKSMYLLESLAEQPYYNLPVAYKITGSLQLEKLQHAFNQLIANNDVLRTIYSKPEETQHIQLQHDFVLPHSKLRDEASLVEALKCEANYRFDLSKEWPIRVHVYELDTYYVLSINIHHIAADGFSAKVILQTLAAEYAQPCSTVHRVAQYADFSDWQQAYLTSDHAKEGITYWQALLEGVSSCHNFPIQYPRPTTLSVQGKRWKQTLNKDLSSQLKQCAQEQGVSSFSLLQSVFACYLSRMSDSQDIVFGSVYGNRSGENVANTVGMFANTLPFRFQFSAEDSLSTAVIQCQKLVKNAKQYQYVPFEQIVELANIERQANHLPLVQIMLVAQDNALEQFRLDGCQVELMDNDQDVSKFDFSIHIYTKGEQLEFVWEYNTHLFSDAWVQHLARYLEHFIAQLIASPTMAFSSIHFKHDAAAEIIEPNRFPVFKSLPELITEQASDYANRVAISHYSEQLTYGQLVDRLSRAASHFLDTHYAPKSRIGVYMEKSIDMVVAMLAIMRAGYTYVPLDPSYPQARVAQICQNAELACVVTQDGHFPINNSQSHFEVVTVAQLQKSEVKIAYPVLTEEDIAYVLYTSGSTGVPKGVAVPHSSIYYSLQANKQVFNFNQNDTMPTIGSQAFGVSLLEILVPLLSGGKIEIITRDDVSLLPQLIEKTQQVSVLHAVPSLMGPWIDEVKAYGDDCYPDLRLLLVGGEPVPDTLLKKIHAWREDVEVRVLYGMTESSVVSSSYDPKSVPALNYCIGQPHPNVNYLVMNQFGAIQPKGLSGELYVAGLSLAAAYVGNKQQTDKHFTYDESTAQRVYKTGDRVKCHLDGHYEFLGRLDNQISLRGVRIELGEIESCVNDISVVTHCVVHPQLMNDTDVLLVLYYSIKHGADSEDALAQIKAQLTEHLPVSMRPTLFSQLDALPLNANGKIDRKSLPIPQLKSVYIAPATPTEKTMQNLWCDLFELDSISVEDNFFELGGHSLLASKLVAKANDVFQVSLSISAFFTAPTIRLCAMKIDSERDKNKLQLLQATIVNDSNSEELIF</sequence>
<dbReference type="CDD" id="cd05930">
    <property type="entry name" value="A_NRPS"/>
    <property type="match status" value="1"/>
</dbReference>
<keyword evidence="3" id="KW-1185">Reference proteome</keyword>
<gene>
    <name evidence="2" type="ORF">PAUR_a4580</name>
</gene>